<accession>A0A8R7P5S2</accession>
<name>A0A8R7P5S2_TRIUA</name>
<dbReference type="Proteomes" id="UP000015106">
    <property type="component" value="Chromosome 1"/>
</dbReference>
<reference evidence="2" key="3">
    <citation type="submission" date="2022-06" db="UniProtKB">
        <authorList>
            <consortium name="EnsemblPlants"/>
        </authorList>
    </citation>
    <scope>IDENTIFICATION</scope>
</reference>
<keyword evidence="3" id="KW-1185">Reference proteome</keyword>
<evidence type="ECO:0000313" key="3">
    <source>
        <dbReference type="Proteomes" id="UP000015106"/>
    </source>
</evidence>
<feature type="compositionally biased region" description="Low complexity" evidence="1">
    <location>
        <begin position="125"/>
        <end position="134"/>
    </location>
</feature>
<evidence type="ECO:0000256" key="1">
    <source>
        <dbReference type="SAM" id="MobiDB-lite"/>
    </source>
</evidence>
<sequence>MAPDRLFSPRRRYLRRCRLPRSVGMEPVRLALVMSRKERKERLPKRGVIGPWRDLYGSDSPVTLCRRRLHVTPTQWQKELSVVQFLARMPKGSENWTLKDNKAVRSASLPLPAVGLGEEHEMNESSRSSSSTAMEMHAEDTVAMLASCVGVLVC</sequence>
<organism evidence="2 3">
    <name type="scientific">Triticum urartu</name>
    <name type="common">Red wild einkorn</name>
    <name type="synonym">Crithodium urartu</name>
    <dbReference type="NCBI Taxonomy" id="4572"/>
    <lineage>
        <taxon>Eukaryota</taxon>
        <taxon>Viridiplantae</taxon>
        <taxon>Streptophyta</taxon>
        <taxon>Embryophyta</taxon>
        <taxon>Tracheophyta</taxon>
        <taxon>Spermatophyta</taxon>
        <taxon>Magnoliopsida</taxon>
        <taxon>Liliopsida</taxon>
        <taxon>Poales</taxon>
        <taxon>Poaceae</taxon>
        <taxon>BOP clade</taxon>
        <taxon>Pooideae</taxon>
        <taxon>Triticodae</taxon>
        <taxon>Triticeae</taxon>
        <taxon>Triticinae</taxon>
        <taxon>Triticum</taxon>
    </lineage>
</organism>
<reference evidence="2" key="2">
    <citation type="submission" date="2018-03" db="EMBL/GenBank/DDBJ databases">
        <title>The Triticum urartu genome reveals the dynamic nature of wheat genome evolution.</title>
        <authorList>
            <person name="Ling H."/>
            <person name="Ma B."/>
            <person name="Shi X."/>
            <person name="Liu H."/>
            <person name="Dong L."/>
            <person name="Sun H."/>
            <person name="Cao Y."/>
            <person name="Gao Q."/>
            <person name="Zheng S."/>
            <person name="Li Y."/>
            <person name="Yu Y."/>
            <person name="Du H."/>
            <person name="Qi M."/>
            <person name="Li Y."/>
            <person name="Yu H."/>
            <person name="Cui Y."/>
            <person name="Wang N."/>
            <person name="Chen C."/>
            <person name="Wu H."/>
            <person name="Zhao Y."/>
            <person name="Zhang J."/>
            <person name="Li Y."/>
            <person name="Zhou W."/>
            <person name="Zhang B."/>
            <person name="Hu W."/>
            <person name="Eijk M."/>
            <person name="Tang J."/>
            <person name="Witsenboer H."/>
            <person name="Zhao S."/>
            <person name="Li Z."/>
            <person name="Zhang A."/>
            <person name="Wang D."/>
            <person name="Liang C."/>
        </authorList>
    </citation>
    <scope>NUCLEOTIDE SEQUENCE [LARGE SCALE GENOMIC DNA]</scope>
    <source>
        <strain evidence="2">cv. G1812</strain>
    </source>
</reference>
<feature type="region of interest" description="Disordered" evidence="1">
    <location>
        <begin position="115"/>
        <end position="134"/>
    </location>
</feature>
<reference evidence="3" key="1">
    <citation type="journal article" date="2013" name="Nature">
        <title>Draft genome of the wheat A-genome progenitor Triticum urartu.</title>
        <authorList>
            <person name="Ling H.Q."/>
            <person name="Zhao S."/>
            <person name="Liu D."/>
            <person name="Wang J."/>
            <person name="Sun H."/>
            <person name="Zhang C."/>
            <person name="Fan H."/>
            <person name="Li D."/>
            <person name="Dong L."/>
            <person name="Tao Y."/>
            <person name="Gao C."/>
            <person name="Wu H."/>
            <person name="Li Y."/>
            <person name="Cui Y."/>
            <person name="Guo X."/>
            <person name="Zheng S."/>
            <person name="Wang B."/>
            <person name="Yu K."/>
            <person name="Liang Q."/>
            <person name="Yang W."/>
            <person name="Lou X."/>
            <person name="Chen J."/>
            <person name="Feng M."/>
            <person name="Jian J."/>
            <person name="Zhang X."/>
            <person name="Luo G."/>
            <person name="Jiang Y."/>
            <person name="Liu J."/>
            <person name="Wang Z."/>
            <person name="Sha Y."/>
            <person name="Zhang B."/>
            <person name="Wu H."/>
            <person name="Tang D."/>
            <person name="Shen Q."/>
            <person name="Xue P."/>
            <person name="Zou S."/>
            <person name="Wang X."/>
            <person name="Liu X."/>
            <person name="Wang F."/>
            <person name="Yang Y."/>
            <person name="An X."/>
            <person name="Dong Z."/>
            <person name="Zhang K."/>
            <person name="Zhang X."/>
            <person name="Luo M.C."/>
            <person name="Dvorak J."/>
            <person name="Tong Y."/>
            <person name="Wang J."/>
            <person name="Yang H."/>
            <person name="Li Z."/>
            <person name="Wang D."/>
            <person name="Zhang A."/>
            <person name="Wang J."/>
        </authorList>
    </citation>
    <scope>NUCLEOTIDE SEQUENCE</scope>
    <source>
        <strain evidence="3">cv. G1812</strain>
    </source>
</reference>
<evidence type="ECO:0000313" key="2">
    <source>
        <dbReference type="EnsemblPlants" id="TuG1812G0100004562.01.T01.cds452717"/>
    </source>
</evidence>
<dbReference type="Gramene" id="TuG1812G0100004562.01.T01">
    <property type="protein sequence ID" value="TuG1812G0100004562.01.T01.cds452717"/>
    <property type="gene ID" value="TuG1812G0100004562.01"/>
</dbReference>
<proteinExistence type="predicted"/>
<dbReference type="AlphaFoldDB" id="A0A8R7P5S2"/>
<dbReference type="EnsemblPlants" id="TuG1812G0100004562.01.T01">
    <property type="protein sequence ID" value="TuG1812G0100004562.01.T01.cds452717"/>
    <property type="gene ID" value="TuG1812G0100004562.01"/>
</dbReference>
<protein>
    <submittedName>
        <fullName evidence="2">Uncharacterized protein</fullName>
    </submittedName>
</protein>